<proteinExistence type="predicted"/>
<gene>
    <name evidence="2" type="ORF">SOCE836_012390</name>
</gene>
<evidence type="ECO:0000313" key="2">
    <source>
        <dbReference type="EMBL" id="AUX29151.1"/>
    </source>
</evidence>
<protein>
    <submittedName>
        <fullName evidence="2">Uncharacterized protein</fullName>
    </submittedName>
</protein>
<reference evidence="2 3" key="1">
    <citation type="submission" date="2015-09" db="EMBL/GenBank/DDBJ databases">
        <title>Sorangium comparison.</title>
        <authorList>
            <person name="Zaburannyi N."/>
            <person name="Bunk B."/>
            <person name="Overmann J."/>
            <person name="Mueller R."/>
        </authorList>
    </citation>
    <scope>NUCLEOTIDE SEQUENCE [LARGE SCALE GENOMIC DNA]</scope>
    <source>
        <strain evidence="2 3">So ce836</strain>
    </source>
</reference>
<dbReference type="Proteomes" id="UP000295497">
    <property type="component" value="Chromosome"/>
</dbReference>
<feature type="region of interest" description="Disordered" evidence="1">
    <location>
        <begin position="63"/>
        <end position="85"/>
    </location>
</feature>
<accession>A0A4P2QHW7</accession>
<name>A0A4P2QHW7_SORCE</name>
<dbReference type="RefSeq" id="WP_129573369.1">
    <property type="nucleotide sequence ID" value="NZ_CP012672.1"/>
</dbReference>
<evidence type="ECO:0000313" key="3">
    <source>
        <dbReference type="Proteomes" id="UP000295497"/>
    </source>
</evidence>
<dbReference type="AlphaFoldDB" id="A0A4P2QHW7"/>
<sequence length="85" mass="8657">MQAPGARGERRLRAARAALGAESAACARLFPGPPAGDARWLVELVNERVIDPVFGWGYTGRAQAGAAASPAPERTRVTGAGVSGG</sequence>
<evidence type="ECO:0000256" key="1">
    <source>
        <dbReference type="SAM" id="MobiDB-lite"/>
    </source>
</evidence>
<dbReference type="EMBL" id="CP012672">
    <property type="protein sequence ID" value="AUX29151.1"/>
    <property type="molecule type" value="Genomic_DNA"/>
</dbReference>
<organism evidence="2 3">
    <name type="scientific">Sorangium cellulosum</name>
    <name type="common">Polyangium cellulosum</name>
    <dbReference type="NCBI Taxonomy" id="56"/>
    <lineage>
        <taxon>Bacteria</taxon>
        <taxon>Pseudomonadati</taxon>
        <taxon>Myxococcota</taxon>
        <taxon>Polyangia</taxon>
        <taxon>Polyangiales</taxon>
        <taxon>Polyangiaceae</taxon>
        <taxon>Sorangium</taxon>
    </lineage>
</organism>